<evidence type="ECO:0000256" key="9">
    <source>
        <dbReference type="ARBA" id="ARBA00023224"/>
    </source>
</evidence>
<comment type="similarity">
    <text evidence="10">Belongs to the methyl-accepting chemotaxis (MCP) protein family.</text>
</comment>
<dbReference type="PROSITE" id="PS50885">
    <property type="entry name" value="HAMP"/>
    <property type="match status" value="1"/>
</dbReference>
<feature type="domain" description="Methyl-accepting transducer" evidence="14">
    <location>
        <begin position="277"/>
        <end position="506"/>
    </location>
</feature>
<feature type="domain" description="HAMP" evidence="15">
    <location>
        <begin position="220"/>
        <end position="272"/>
    </location>
</feature>
<dbReference type="Pfam" id="PF00672">
    <property type="entry name" value="HAMP"/>
    <property type="match status" value="1"/>
</dbReference>
<dbReference type="InterPro" id="IPR003660">
    <property type="entry name" value="HAMP_dom"/>
</dbReference>
<evidence type="ECO:0000313" key="17">
    <source>
        <dbReference type="Proteomes" id="UP000199470"/>
    </source>
</evidence>
<dbReference type="GO" id="GO:0006935">
    <property type="term" value="P:chemotaxis"/>
    <property type="evidence" value="ECO:0007669"/>
    <property type="project" value="UniProtKB-KW"/>
</dbReference>
<feature type="compositionally biased region" description="Low complexity" evidence="13">
    <location>
        <begin position="539"/>
        <end position="559"/>
    </location>
</feature>
<dbReference type="InterPro" id="IPR003122">
    <property type="entry name" value="Tar_rcpt_lig-bd"/>
</dbReference>
<evidence type="ECO:0000256" key="8">
    <source>
        <dbReference type="ARBA" id="ARBA00023136"/>
    </source>
</evidence>
<keyword evidence="9 11" id="KW-0807">Transducer</keyword>
<organism evidence="16 17">
    <name type="scientific">Rugamonas rubra</name>
    <dbReference type="NCBI Taxonomy" id="758825"/>
    <lineage>
        <taxon>Bacteria</taxon>
        <taxon>Pseudomonadati</taxon>
        <taxon>Pseudomonadota</taxon>
        <taxon>Betaproteobacteria</taxon>
        <taxon>Burkholderiales</taxon>
        <taxon>Oxalobacteraceae</taxon>
        <taxon>Telluria group</taxon>
        <taxon>Rugamonas</taxon>
    </lineage>
</organism>
<dbReference type="PANTHER" id="PTHR43531:SF14">
    <property type="entry name" value="METHYL-ACCEPTING CHEMOTAXIS PROTEIN I-RELATED"/>
    <property type="match status" value="1"/>
</dbReference>
<keyword evidence="2" id="KW-1003">Cell membrane</keyword>
<protein>
    <submittedName>
        <fullName evidence="16">Methyl-accepting chemotaxis sensory transducer with TarH sensor</fullName>
    </submittedName>
</protein>
<evidence type="ECO:0000259" key="15">
    <source>
        <dbReference type="PROSITE" id="PS50885"/>
    </source>
</evidence>
<dbReference type="SMART" id="SM00283">
    <property type="entry name" value="MA"/>
    <property type="match status" value="1"/>
</dbReference>
<dbReference type="InterPro" id="IPR004090">
    <property type="entry name" value="Chemotax_Me-accpt_rcpt"/>
</dbReference>
<keyword evidence="3" id="KW-0488">Methylation</keyword>
<accession>A0A1I4IS74</accession>
<gene>
    <name evidence="16" type="ORF">SAMN02982985_00710</name>
</gene>
<reference evidence="16 17" key="1">
    <citation type="submission" date="2016-10" db="EMBL/GenBank/DDBJ databases">
        <authorList>
            <person name="de Groot N.N."/>
        </authorList>
    </citation>
    <scope>NUCLEOTIDE SEQUENCE [LARGE SCALE GENOMIC DNA]</scope>
    <source>
        <strain evidence="16 17">ATCC 43154</strain>
    </source>
</reference>
<dbReference type="PROSITE" id="PS50111">
    <property type="entry name" value="CHEMOTAXIS_TRANSDUC_2"/>
    <property type="match status" value="1"/>
</dbReference>
<dbReference type="PANTHER" id="PTHR43531">
    <property type="entry name" value="PROTEIN ICFG"/>
    <property type="match status" value="1"/>
</dbReference>
<name>A0A1I4IS74_9BURK</name>
<dbReference type="Proteomes" id="UP000199470">
    <property type="component" value="Unassembled WGS sequence"/>
</dbReference>
<evidence type="ECO:0000256" key="4">
    <source>
        <dbReference type="ARBA" id="ARBA00022500"/>
    </source>
</evidence>
<evidence type="ECO:0000313" key="16">
    <source>
        <dbReference type="EMBL" id="SFL56606.1"/>
    </source>
</evidence>
<dbReference type="InterPro" id="IPR051310">
    <property type="entry name" value="MCP_chemotaxis"/>
</dbReference>
<dbReference type="InterPro" id="IPR004089">
    <property type="entry name" value="MCPsignal_dom"/>
</dbReference>
<keyword evidence="7" id="KW-1133">Transmembrane helix</keyword>
<evidence type="ECO:0000256" key="6">
    <source>
        <dbReference type="ARBA" id="ARBA00022692"/>
    </source>
</evidence>
<dbReference type="CDD" id="cd11386">
    <property type="entry name" value="MCP_signal"/>
    <property type="match status" value="1"/>
</dbReference>
<dbReference type="RefSeq" id="WP_093383748.1">
    <property type="nucleotide sequence ID" value="NZ_FOTW01000005.1"/>
</dbReference>
<feature type="region of interest" description="Disordered" evidence="13">
    <location>
        <begin position="529"/>
        <end position="566"/>
    </location>
</feature>
<evidence type="ECO:0000256" key="2">
    <source>
        <dbReference type="ARBA" id="ARBA00022475"/>
    </source>
</evidence>
<proteinExistence type="inferred from homology"/>
<evidence type="ECO:0000256" key="7">
    <source>
        <dbReference type="ARBA" id="ARBA00022989"/>
    </source>
</evidence>
<keyword evidence="8" id="KW-0472">Membrane</keyword>
<feature type="coiled-coil region" evidence="12">
    <location>
        <begin position="296"/>
        <end position="326"/>
    </location>
</feature>
<evidence type="ECO:0000256" key="12">
    <source>
        <dbReference type="SAM" id="Coils"/>
    </source>
</evidence>
<dbReference type="CDD" id="cd06225">
    <property type="entry name" value="HAMP"/>
    <property type="match status" value="1"/>
</dbReference>
<evidence type="ECO:0000256" key="3">
    <source>
        <dbReference type="ARBA" id="ARBA00022481"/>
    </source>
</evidence>
<dbReference type="AlphaFoldDB" id="A0A1I4IS74"/>
<keyword evidence="4" id="KW-0145">Chemotaxis</keyword>
<evidence type="ECO:0000256" key="11">
    <source>
        <dbReference type="PROSITE-ProRule" id="PRU00284"/>
    </source>
</evidence>
<dbReference type="Pfam" id="PF02203">
    <property type="entry name" value="TarH"/>
    <property type="match status" value="1"/>
</dbReference>
<sequence length="566" mass="59010">MNLANLKITMRLGLLGGFFCLALLLVGLNGWHALSQANGRSETGMQQAATLTDAIDTARSAQVEFKDQIQAWKNILVRGGKADEYEKYLKEFKRAADKTHAELLRVNALLAKLSLATPLVDDAIKMHEQLAGVFLPALRLYDAADPASVQLVDAEVRGKDRPTAAKIDETVLYMEEQTRLLMAALSAQNRAAHTSATLQLLVELLLTVLLGGAIVLWLARGIIGPLNEAVAIAQVVADGDLSKDIAVNRKDEIGTLLAALKHMHDSLAGIVGQVRGGTDAIALASAEIAQGNQDLSARTEAQASALEETASSMEQLTAAVRQTSENASQASVLAGGASAVALRGGADVAEVIATMDSINEASKKIVDIIAVIDGIAFQTNILALNAAVEAARAGEQGRGFAVVASEVRNLAQRSAAAAKEIKELISHSVERVEAGGKLVARAGATMDEVVSSVQRVTGIIGEIAVASGEQNAGISQVNQAIAEMDNATQQNAALVEQAAAAAASMQQQAAVLHDAVSVFKIDANHAAPAVAAPRGHTQAAATRPASRLAAPRRAPASSAGDDWETF</sequence>
<dbReference type="GO" id="GO:0004888">
    <property type="term" value="F:transmembrane signaling receptor activity"/>
    <property type="evidence" value="ECO:0007669"/>
    <property type="project" value="InterPro"/>
</dbReference>
<evidence type="ECO:0000256" key="1">
    <source>
        <dbReference type="ARBA" id="ARBA00004429"/>
    </source>
</evidence>
<dbReference type="FunFam" id="1.10.287.950:FF:000001">
    <property type="entry name" value="Methyl-accepting chemotaxis sensory transducer"/>
    <property type="match status" value="1"/>
</dbReference>
<dbReference type="SUPFAM" id="SSF58104">
    <property type="entry name" value="Methyl-accepting chemotaxis protein (MCP) signaling domain"/>
    <property type="match status" value="1"/>
</dbReference>
<dbReference type="PRINTS" id="PR00260">
    <property type="entry name" value="CHEMTRNSDUCR"/>
</dbReference>
<evidence type="ECO:0000256" key="5">
    <source>
        <dbReference type="ARBA" id="ARBA00022519"/>
    </source>
</evidence>
<dbReference type="STRING" id="758825.SAMN02982985_00710"/>
<keyword evidence="5" id="KW-0997">Cell inner membrane</keyword>
<evidence type="ECO:0000259" key="14">
    <source>
        <dbReference type="PROSITE" id="PS50111"/>
    </source>
</evidence>
<keyword evidence="17" id="KW-1185">Reference proteome</keyword>
<keyword evidence="12" id="KW-0175">Coiled coil</keyword>
<dbReference type="Pfam" id="PF00015">
    <property type="entry name" value="MCPsignal"/>
    <property type="match status" value="1"/>
</dbReference>
<evidence type="ECO:0000256" key="13">
    <source>
        <dbReference type="SAM" id="MobiDB-lite"/>
    </source>
</evidence>
<dbReference type="GO" id="GO:0007165">
    <property type="term" value="P:signal transduction"/>
    <property type="evidence" value="ECO:0007669"/>
    <property type="project" value="UniProtKB-KW"/>
</dbReference>
<dbReference type="OrthoDB" id="1884279at2"/>
<evidence type="ECO:0000256" key="10">
    <source>
        <dbReference type="ARBA" id="ARBA00029447"/>
    </source>
</evidence>
<comment type="subcellular location">
    <subcellularLocation>
        <location evidence="1">Cell inner membrane</location>
        <topology evidence="1">Multi-pass membrane protein</topology>
    </subcellularLocation>
</comment>
<keyword evidence="6" id="KW-0812">Transmembrane</keyword>
<dbReference type="GO" id="GO:0005886">
    <property type="term" value="C:plasma membrane"/>
    <property type="evidence" value="ECO:0007669"/>
    <property type="project" value="UniProtKB-SubCell"/>
</dbReference>
<dbReference type="Gene3D" id="1.10.287.950">
    <property type="entry name" value="Methyl-accepting chemotaxis protein"/>
    <property type="match status" value="1"/>
</dbReference>
<dbReference type="EMBL" id="FOTW01000005">
    <property type="protein sequence ID" value="SFL56606.1"/>
    <property type="molecule type" value="Genomic_DNA"/>
</dbReference>
<dbReference type="SMART" id="SM00304">
    <property type="entry name" value="HAMP"/>
    <property type="match status" value="1"/>
</dbReference>